<proteinExistence type="predicted"/>
<dbReference type="AlphaFoldDB" id="A0A699XIK2"/>
<reference evidence="1" key="1">
    <citation type="journal article" date="2019" name="Sci. Rep.">
        <title>Draft genome of Tanacetum cinerariifolium, the natural source of mosquito coil.</title>
        <authorList>
            <person name="Yamashiro T."/>
            <person name="Shiraishi A."/>
            <person name="Satake H."/>
            <person name="Nakayama K."/>
        </authorList>
    </citation>
    <scope>NUCLEOTIDE SEQUENCE</scope>
</reference>
<evidence type="ECO:0000313" key="1">
    <source>
        <dbReference type="EMBL" id="GFD59013.1"/>
    </source>
</evidence>
<gene>
    <name evidence="1" type="ORF">Tci_930982</name>
</gene>
<comment type="caution">
    <text evidence="1">The sequence shown here is derived from an EMBL/GenBank/DDBJ whole genome shotgun (WGS) entry which is preliminary data.</text>
</comment>
<accession>A0A699XIK2</accession>
<dbReference type="EMBL" id="BKCJ011860197">
    <property type="protein sequence ID" value="GFD59013.1"/>
    <property type="molecule type" value="Genomic_DNA"/>
</dbReference>
<protein>
    <submittedName>
        <fullName evidence="1">Uncharacterized protein</fullName>
    </submittedName>
</protein>
<feature type="non-terminal residue" evidence="1">
    <location>
        <position position="1"/>
    </location>
</feature>
<organism evidence="1">
    <name type="scientific">Tanacetum cinerariifolium</name>
    <name type="common">Dalmatian daisy</name>
    <name type="synonym">Chrysanthemum cinerariifolium</name>
    <dbReference type="NCBI Taxonomy" id="118510"/>
    <lineage>
        <taxon>Eukaryota</taxon>
        <taxon>Viridiplantae</taxon>
        <taxon>Streptophyta</taxon>
        <taxon>Embryophyta</taxon>
        <taxon>Tracheophyta</taxon>
        <taxon>Spermatophyta</taxon>
        <taxon>Magnoliopsida</taxon>
        <taxon>eudicotyledons</taxon>
        <taxon>Gunneridae</taxon>
        <taxon>Pentapetalae</taxon>
        <taxon>asterids</taxon>
        <taxon>campanulids</taxon>
        <taxon>Asterales</taxon>
        <taxon>Asteraceae</taxon>
        <taxon>Asteroideae</taxon>
        <taxon>Anthemideae</taxon>
        <taxon>Anthemidinae</taxon>
        <taxon>Tanacetum</taxon>
    </lineage>
</organism>
<feature type="non-terminal residue" evidence="1">
    <location>
        <position position="83"/>
    </location>
</feature>
<sequence length="83" mass="10003">VKQKAKEKPYVQRYQVMKKRPQTEAQARRNMIVYLKNTVGFTLDYFKGMTYDDIRPIFKAKVNANMEFLLNYKEQMEEEDSRA</sequence>
<name>A0A699XIK2_TANCI</name>